<dbReference type="PANTHER" id="PTHR43331:SF1">
    <property type="entry name" value="HOMOSERINE DEHYDROGENASE"/>
    <property type="match status" value="1"/>
</dbReference>
<reference evidence="17" key="1">
    <citation type="submission" date="2017-02" db="EMBL/GenBank/DDBJ databases">
        <authorList>
            <person name="Varghese N."/>
            <person name="Submissions S."/>
        </authorList>
    </citation>
    <scope>NUCLEOTIDE SEQUENCE [LARGE SCALE GENOMIC DNA]</scope>
    <source>
        <strain evidence="17">ATCC 25662</strain>
    </source>
</reference>
<dbReference type="GO" id="GO:0050661">
    <property type="term" value="F:NADP binding"/>
    <property type="evidence" value="ECO:0007669"/>
    <property type="project" value="InterPro"/>
</dbReference>
<evidence type="ECO:0000256" key="3">
    <source>
        <dbReference type="ARBA" id="ARBA00006753"/>
    </source>
</evidence>
<dbReference type="GO" id="GO:0009088">
    <property type="term" value="P:threonine biosynthetic process"/>
    <property type="evidence" value="ECO:0007669"/>
    <property type="project" value="UniProtKB-UniPathway"/>
</dbReference>
<evidence type="ECO:0000256" key="4">
    <source>
        <dbReference type="ARBA" id="ARBA00013213"/>
    </source>
</evidence>
<evidence type="ECO:0000256" key="5">
    <source>
        <dbReference type="ARBA" id="ARBA00013376"/>
    </source>
</evidence>
<dbReference type="UniPathway" id="UPA00051">
    <property type="reaction ID" value="UER00465"/>
</dbReference>
<evidence type="ECO:0000256" key="11">
    <source>
        <dbReference type="ARBA" id="ARBA00048841"/>
    </source>
</evidence>
<dbReference type="PROSITE" id="PS01042">
    <property type="entry name" value="HOMOSER_DHGENASE"/>
    <property type="match status" value="1"/>
</dbReference>
<evidence type="ECO:0000256" key="8">
    <source>
        <dbReference type="ARBA" id="ARBA00023002"/>
    </source>
</evidence>
<accession>A0A1T4LAC4</accession>
<dbReference type="AlphaFoldDB" id="A0A1T4LAC4"/>
<dbReference type="Pfam" id="PF03447">
    <property type="entry name" value="NAD_binding_3"/>
    <property type="match status" value="1"/>
</dbReference>
<dbReference type="PANTHER" id="PTHR43331">
    <property type="entry name" value="HOMOSERINE DEHYDROGENASE"/>
    <property type="match status" value="1"/>
</dbReference>
<keyword evidence="8 12" id="KW-0560">Oxidoreductase</keyword>
<evidence type="ECO:0000256" key="9">
    <source>
        <dbReference type="ARBA" id="ARBA00023053"/>
    </source>
</evidence>
<dbReference type="SUPFAM" id="SSF55347">
    <property type="entry name" value="Glyceraldehyde-3-phosphate dehydrogenase-like, C-terminal domain"/>
    <property type="match status" value="1"/>
</dbReference>
<evidence type="ECO:0000313" key="16">
    <source>
        <dbReference type="EMBL" id="SJZ51699.1"/>
    </source>
</evidence>
<dbReference type="InterPro" id="IPR019811">
    <property type="entry name" value="HDH_CS"/>
</dbReference>
<organism evidence="16 17">
    <name type="scientific">Anaerorhabdus furcosa</name>
    <dbReference type="NCBI Taxonomy" id="118967"/>
    <lineage>
        <taxon>Bacteria</taxon>
        <taxon>Bacillati</taxon>
        <taxon>Bacillota</taxon>
        <taxon>Erysipelotrichia</taxon>
        <taxon>Erysipelotrichales</taxon>
        <taxon>Erysipelotrichaceae</taxon>
        <taxon>Anaerorhabdus</taxon>
    </lineage>
</organism>
<comment type="pathway">
    <text evidence="2 12">Amino-acid biosynthesis; L-methionine biosynthesis via de novo pathway; L-homoserine from L-aspartate: step 3/3.</text>
</comment>
<dbReference type="OrthoDB" id="9808167at2"/>
<dbReference type="GO" id="GO:0004412">
    <property type="term" value="F:homoserine dehydrogenase activity"/>
    <property type="evidence" value="ECO:0007669"/>
    <property type="project" value="UniProtKB-EC"/>
</dbReference>
<proteinExistence type="inferred from homology"/>
<dbReference type="Gene3D" id="3.40.50.720">
    <property type="entry name" value="NAD(P)-binding Rossmann-like Domain"/>
    <property type="match status" value="1"/>
</dbReference>
<feature type="domain" description="Homoserine dehydrogenase catalytic" evidence="14">
    <location>
        <begin position="121"/>
        <end position="299"/>
    </location>
</feature>
<dbReference type="EC" id="1.1.1.3" evidence="4 12"/>
<comment type="pathway">
    <text evidence="1 12">Amino-acid biosynthesis; L-threonine biosynthesis; L-threonine from L-aspartate: step 3/5.</text>
</comment>
<dbReference type="InterPro" id="IPR001342">
    <property type="entry name" value="HDH_cat"/>
</dbReference>
<evidence type="ECO:0000259" key="15">
    <source>
        <dbReference type="Pfam" id="PF03447"/>
    </source>
</evidence>
<evidence type="ECO:0000313" key="17">
    <source>
        <dbReference type="Proteomes" id="UP000243297"/>
    </source>
</evidence>
<protein>
    <recommendedName>
        <fullName evidence="5 12">Homoserine dehydrogenase</fullName>
        <ecNumber evidence="4 12">1.1.1.3</ecNumber>
    </recommendedName>
</protein>
<evidence type="ECO:0000256" key="12">
    <source>
        <dbReference type="RuleBase" id="RU000579"/>
    </source>
</evidence>
<sequence>MMIKVGILGYGTVGKGVVHLIEERCSDIEIKHILVRSKEECLDDHFTVDFDVLLEDIDVLMEMIVGDSPTYETIVRALSKGIHVITSNKVTVAAHLQEYIDLATKNHVQFRFEASVGGGIPWIESCIKAKRVDQIHSIKGILNGTTNYILDRMAKEKIDFDVCLQEAKRLGYAEADPSADIDGFDVQRKIMISSSLAYESIIPFEEYDCISLRKIKLVDLEFFSKKGYTIKYIGFSKTKGNQMYGSVEPVLIRNDSLFASVDKNNNMIELYGDSIGYLQFVGQGAGQLPTANAMIQDLLDIVEHKVNKIEFDKKLNMDKTMCKFTYVFCANQYQFDDEIIKNKIEVDGRRIATSKPITPEERNEYLNCIMQLDKTCVCLRKEED</sequence>
<dbReference type="InterPro" id="IPR036291">
    <property type="entry name" value="NAD(P)-bd_dom_sf"/>
</dbReference>
<keyword evidence="6 12" id="KW-0028">Amino-acid biosynthesis</keyword>
<dbReference type="RefSeq" id="WP_078711242.1">
    <property type="nucleotide sequence ID" value="NZ_FUWY01000002.1"/>
</dbReference>
<evidence type="ECO:0000256" key="10">
    <source>
        <dbReference type="ARBA" id="ARBA00023167"/>
    </source>
</evidence>
<evidence type="ECO:0000259" key="14">
    <source>
        <dbReference type="Pfam" id="PF00742"/>
    </source>
</evidence>
<dbReference type="InterPro" id="IPR005106">
    <property type="entry name" value="Asp/hSer_DH_NAD-bd"/>
</dbReference>
<dbReference type="Gene3D" id="3.30.360.10">
    <property type="entry name" value="Dihydrodipicolinate Reductase, domain 2"/>
    <property type="match status" value="1"/>
</dbReference>
<evidence type="ECO:0000256" key="2">
    <source>
        <dbReference type="ARBA" id="ARBA00005062"/>
    </source>
</evidence>
<keyword evidence="10 12" id="KW-0486">Methionine biosynthesis</keyword>
<dbReference type="NCBIfam" id="NF004976">
    <property type="entry name" value="PRK06349.1"/>
    <property type="match status" value="1"/>
</dbReference>
<dbReference type="FunFam" id="3.30.360.10:FF:000005">
    <property type="entry name" value="Homoserine dehydrogenase"/>
    <property type="match status" value="1"/>
</dbReference>
<name>A0A1T4LAC4_9FIRM</name>
<keyword evidence="7 12" id="KW-0791">Threonine biosynthesis</keyword>
<keyword evidence="12" id="KW-0521">NADP</keyword>
<dbReference type="STRING" id="118967.SAMN02745191_0810"/>
<evidence type="ECO:0000256" key="1">
    <source>
        <dbReference type="ARBA" id="ARBA00005056"/>
    </source>
</evidence>
<dbReference type="GO" id="GO:0009086">
    <property type="term" value="P:methionine biosynthetic process"/>
    <property type="evidence" value="ECO:0007669"/>
    <property type="project" value="UniProtKB-KW"/>
</dbReference>
<dbReference type="EMBL" id="FUWY01000002">
    <property type="protein sequence ID" value="SJZ51699.1"/>
    <property type="molecule type" value="Genomic_DNA"/>
</dbReference>
<dbReference type="Pfam" id="PF00742">
    <property type="entry name" value="Homoserine_dh"/>
    <property type="match status" value="1"/>
</dbReference>
<comment type="similarity">
    <text evidence="3 13">Belongs to the homoserine dehydrogenase family.</text>
</comment>
<dbReference type="Proteomes" id="UP000243297">
    <property type="component" value="Unassembled WGS sequence"/>
</dbReference>
<comment type="catalytic activity">
    <reaction evidence="11">
        <text>L-homoserine + NADP(+) = L-aspartate 4-semialdehyde + NADPH + H(+)</text>
        <dbReference type="Rhea" id="RHEA:15761"/>
        <dbReference type="ChEBI" id="CHEBI:15378"/>
        <dbReference type="ChEBI" id="CHEBI:57476"/>
        <dbReference type="ChEBI" id="CHEBI:57783"/>
        <dbReference type="ChEBI" id="CHEBI:58349"/>
        <dbReference type="ChEBI" id="CHEBI:537519"/>
        <dbReference type="EC" id="1.1.1.3"/>
    </reaction>
    <physiologicalReaction direction="right-to-left" evidence="11">
        <dbReference type="Rhea" id="RHEA:15763"/>
    </physiologicalReaction>
</comment>
<keyword evidence="17" id="KW-1185">Reference proteome</keyword>
<keyword evidence="9" id="KW-0915">Sodium</keyword>
<evidence type="ECO:0000256" key="7">
    <source>
        <dbReference type="ARBA" id="ARBA00022697"/>
    </source>
</evidence>
<evidence type="ECO:0000256" key="13">
    <source>
        <dbReference type="RuleBase" id="RU004171"/>
    </source>
</evidence>
<dbReference type="UniPathway" id="UPA00050">
    <property type="reaction ID" value="UER00063"/>
</dbReference>
<feature type="domain" description="Aspartate/homoserine dehydrogenase NAD-binding" evidence="15">
    <location>
        <begin position="9"/>
        <end position="113"/>
    </location>
</feature>
<gene>
    <name evidence="16" type="ORF">SAMN02745191_0810</name>
</gene>
<evidence type="ECO:0000256" key="6">
    <source>
        <dbReference type="ARBA" id="ARBA00022605"/>
    </source>
</evidence>
<dbReference type="SUPFAM" id="SSF51735">
    <property type="entry name" value="NAD(P)-binding Rossmann-fold domains"/>
    <property type="match status" value="1"/>
</dbReference>